<dbReference type="SUPFAM" id="SSF56672">
    <property type="entry name" value="DNA/RNA polymerases"/>
    <property type="match status" value="1"/>
</dbReference>
<dbReference type="Pfam" id="PF00817">
    <property type="entry name" value="IMS"/>
    <property type="match status" value="1"/>
</dbReference>
<dbReference type="SUPFAM" id="SSF100879">
    <property type="entry name" value="Lesion bypass DNA polymerase (Y-family), little finger domain"/>
    <property type="match status" value="1"/>
</dbReference>
<evidence type="ECO:0000256" key="1">
    <source>
        <dbReference type="ARBA" id="ARBA00010945"/>
    </source>
</evidence>
<protein>
    <submittedName>
        <fullName evidence="3">DNA polymerase IV</fullName>
    </submittedName>
</protein>
<dbReference type="Gene3D" id="3.40.1170.60">
    <property type="match status" value="1"/>
</dbReference>
<name>A0ABY2Z1D0_9BACT</name>
<keyword evidence="4" id="KW-1185">Reference proteome</keyword>
<dbReference type="PANTHER" id="PTHR11076:SF35">
    <property type="entry name" value="DNA REPAIR PROTEIN HOMOLOG YOBH"/>
    <property type="match status" value="1"/>
</dbReference>
<dbReference type="InterPro" id="IPR043502">
    <property type="entry name" value="DNA/RNA_pol_sf"/>
</dbReference>
<evidence type="ECO:0000313" key="4">
    <source>
        <dbReference type="Proteomes" id="UP000316851"/>
    </source>
</evidence>
<dbReference type="RefSeq" id="WP_140914703.1">
    <property type="nucleotide sequence ID" value="NZ_VHHP01000002.1"/>
</dbReference>
<dbReference type="CDD" id="cd03586">
    <property type="entry name" value="PolY_Pol_IV_kappa"/>
    <property type="match status" value="1"/>
</dbReference>
<evidence type="ECO:0000313" key="3">
    <source>
        <dbReference type="EMBL" id="TPR54357.1"/>
    </source>
</evidence>
<dbReference type="InterPro" id="IPR001126">
    <property type="entry name" value="UmuC"/>
</dbReference>
<dbReference type="Gene3D" id="1.10.150.20">
    <property type="entry name" value="5' to 3' exonuclease, C-terminal subdomain"/>
    <property type="match status" value="1"/>
</dbReference>
<organism evidence="3 4">
    <name type="scientific">Metamycoplasma neophronis</name>
    <dbReference type="NCBI Taxonomy" id="872983"/>
    <lineage>
        <taxon>Bacteria</taxon>
        <taxon>Bacillati</taxon>
        <taxon>Mycoplasmatota</taxon>
        <taxon>Mycoplasmoidales</taxon>
        <taxon>Metamycoplasmataceae</taxon>
        <taxon>Metamycoplasma</taxon>
    </lineage>
</organism>
<dbReference type="InterPro" id="IPR022880">
    <property type="entry name" value="DNApol_IV"/>
</dbReference>
<dbReference type="Pfam" id="PF11799">
    <property type="entry name" value="IMS_C"/>
    <property type="match status" value="1"/>
</dbReference>
<accession>A0ABY2Z1D0</accession>
<dbReference type="InterPro" id="IPR043128">
    <property type="entry name" value="Rev_trsase/Diguanyl_cyclase"/>
</dbReference>
<dbReference type="PANTHER" id="PTHR11076">
    <property type="entry name" value="DNA REPAIR POLYMERASE UMUC / TRANSFERASE FAMILY MEMBER"/>
    <property type="match status" value="1"/>
</dbReference>
<evidence type="ECO:0000259" key="2">
    <source>
        <dbReference type="PROSITE" id="PS50173"/>
    </source>
</evidence>
<dbReference type="InterPro" id="IPR017961">
    <property type="entry name" value="DNA_pol_Y-fam_little_finger"/>
</dbReference>
<feature type="domain" description="UmuC" evidence="2">
    <location>
        <begin position="6"/>
        <end position="187"/>
    </location>
</feature>
<sequence>MSTKVIFHIDMDAFFVSCERKVNHELKNKPVVVAQNHKRAIISAMSYEVKKLGFRVGDPFFKIKEKLKDTVIVSPHYELYSLVSKSVFEYLQKKYTNKIEIYSIDECYLDVTDLLKKYDSPIHLAKLIQDDILKNLDLPCSIGISYTKFLAKMSTNKAKPFGVLETKKEDIEKHFYDLPVDKIFGVGRATAPALHNANIHTYRDFVNCNNELFLRKLFNKNYFIFIQQLKGENENHDHVFKEEVKGIGNSLTFLKDLNSMNQLLNEFYKLSENVAKRAKDINQEGNVITISIRDTNRIWFSKQKKIDFYTNDVEKIYSCVINLFEEVWDENWVRGLGVRLSNLRSEFYANRQLDLFELNNNKTKTEKLINEINFQLGKNVLKTGKQLVKEKGKDTHNIRFLRRDIENQNIILDIDNNHKENEEE</sequence>
<dbReference type="Gene3D" id="3.30.70.270">
    <property type="match status" value="1"/>
</dbReference>
<dbReference type="InterPro" id="IPR050116">
    <property type="entry name" value="DNA_polymerase-Y"/>
</dbReference>
<dbReference type="PROSITE" id="PS50173">
    <property type="entry name" value="UMUC"/>
    <property type="match status" value="1"/>
</dbReference>
<reference evidence="3" key="1">
    <citation type="submission" date="2019-06" db="EMBL/GenBank/DDBJ databases">
        <title>Mycoplasma neophronis type strain whole genome sequence.</title>
        <authorList>
            <person name="Spergser J."/>
        </authorList>
    </citation>
    <scope>NUCLEOTIDE SEQUENCE [LARGE SCALE GENOMIC DNA]</scope>
    <source>
        <strain evidence="3">DSM 24097</strain>
    </source>
</reference>
<dbReference type="Gene3D" id="3.30.1490.100">
    <property type="entry name" value="DNA polymerase, Y-family, little finger domain"/>
    <property type="match status" value="1"/>
</dbReference>
<dbReference type="InterPro" id="IPR036775">
    <property type="entry name" value="DNA_pol_Y-fam_lit_finger_sf"/>
</dbReference>
<dbReference type="EMBL" id="VHHP01000002">
    <property type="protein sequence ID" value="TPR54357.1"/>
    <property type="molecule type" value="Genomic_DNA"/>
</dbReference>
<dbReference type="Proteomes" id="UP000316851">
    <property type="component" value="Unassembled WGS sequence"/>
</dbReference>
<gene>
    <name evidence="3" type="ORF">FJR74_01105</name>
</gene>
<proteinExistence type="inferred from homology"/>
<comment type="similarity">
    <text evidence="1">Belongs to the DNA polymerase type-Y family.</text>
</comment>
<comment type="caution">
    <text evidence="3">The sequence shown here is derived from an EMBL/GenBank/DDBJ whole genome shotgun (WGS) entry which is preliminary data.</text>
</comment>